<evidence type="ECO:0000259" key="5">
    <source>
        <dbReference type="Pfam" id="PF13193"/>
    </source>
</evidence>
<dbReference type="Gene3D" id="2.30.38.10">
    <property type="entry name" value="Luciferase, Domain 3"/>
    <property type="match status" value="1"/>
</dbReference>
<dbReference type="PROSITE" id="PS00455">
    <property type="entry name" value="AMP_BINDING"/>
    <property type="match status" value="1"/>
</dbReference>
<proteinExistence type="inferred from homology"/>
<dbReference type="Proteomes" id="UP000285324">
    <property type="component" value="Unassembled WGS sequence"/>
</dbReference>
<dbReference type="InterPro" id="IPR000873">
    <property type="entry name" value="AMP-dep_synth/lig_dom"/>
</dbReference>
<dbReference type="InterPro" id="IPR025110">
    <property type="entry name" value="AMP-bd_C"/>
</dbReference>
<dbReference type="GO" id="GO:0031956">
    <property type="term" value="F:medium-chain fatty acid-CoA ligase activity"/>
    <property type="evidence" value="ECO:0007669"/>
    <property type="project" value="TreeGrafter"/>
</dbReference>
<dbReference type="AlphaFoldDB" id="A0A424WHI0"/>
<feature type="domain" description="AMP-dependent synthetase/ligase" evidence="4">
    <location>
        <begin position="38"/>
        <end position="401"/>
    </location>
</feature>
<evidence type="ECO:0000259" key="4">
    <source>
        <dbReference type="Pfam" id="PF00501"/>
    </source>
</evidence>
<reference evidence="6 7" key="1">
    <citation type="submission" date="2018-08" db="EMBL/GenBank/DDBJ databases">
        <title>Achromobacter xylosoxidans Genome sequencing and assembly.</title>
        <authorList>
            <person name="Wang R."/>
            <person name="Rensing C."/>
            <person name="Li Y."/>
        </authorList>
    </citation>
    <scope>NUCLEOTIDE SEQUENCE [LARGE SCALE GENOMIC DNA]</scope>
    <source>
        <strain evidence="6 7">GD003A</strain>
    </source>
</reference>
<comment type="caution">
    <text evidence="6">The sequence shown here is derived from an EMBL/GenBank/DDBJ whole genome shotgun (WGS) entry which is preliminary data.</text>
</comment>
<keyword evidence="3" id="KW-0812">Transmembrane</keyword>
<dbReference type="PANTHER" id="PTHR43201:SF5">
    <property type="entry name" value="MEDIUM-CHAIN ACYL-COA LIGASE ACSF2, MITOCHONDRIAL"/>
    <property type="match status" value="1"/>
</dbReference>
<gene>
    <name evidence="6" type="ORF">DY367_05755</name>
</gene>
<dbReference type="Pfam" id="PF00501">
    <property type="entry name" value="AMP-binding"/>
    <property type="match status" value="1"/>
</dbReference>
<dbReference type="PANTHER" id="PTHR43201">
    <property type="entry name" value="ACYL-COA SYNTHETASE"/>
    <property type="match status" value="1"/>
</dbReference>
<evidence type="ECO:0000313" key="7">
    <source>
        <dbReference type="Proteomes" id="UP000285324"/>
    </source>
</evidence>
<dbReference type="InterPro" id="IPR020845">
    <property type="entry name" value="AMP-binding_CS"/>
</dbReference>
<dbReference type="InterPro" id="IPR045851">
    <property type="entry name" value="AMP-bd_C_sf"/>
</dbReference>
<comment type="similarity">
    <text evidence="1">Belongs to the ATP-dependent AMP-binding enzyme family.</text>
</comment>
<dbReference type="Gene3D" id="3.40.50.980">
    <property type="match status" value="2"/>
</dbReference>
<protein>
    <submittedName>
        <fullName evidence="6">(2,3-dihydroxybenzoyl)adenylate synthase</fullName>
    </submittedName>
</protein>
<keyword evidence="2" id="KW-0436">Ligase</keyword>
<dbReference type="RefSeq" id="WP_118931913.1">
    <property type="nucleotide sequence ID" value="NZ_CP061008.1"/>
</dbReference>
<dbReference type="Pfam" id="PF13193">
    <property type="entry name" value="AMP-binding_C"/>
    <property type="match status" value="1"/>
</dbReference>
<dbReference type="Gene3D" id="3.30.300.30">
    <property type="match status" value="1"/>
</dbReference>
<accession>A0A424WHI0</accession>
<dbReference type="EMBL" id="QVXO01000006">
    <property type="protein sequence ID" value="RPJ92629.1"/>
    <property type="molecule type" value="Genomic_DNA"/>
</dbReference>
<organism evidence="6 7">
    <name type="scientific">Alcaligenes xylosoxydans xylosoxydans</name>
    <name type="common">Achromobacter xylosoxidans</name>
    <dbReference type="NCBI Taxonomy" id="85698"/>
    <lineage>
        <taxon>Bacteria</taxon>
        <taxon>Pseudomonadati</taxon>
        <taxon>Pseudomonadota</taxon>
        <taxon>Betaproteobacteria</taxon>
        <taxon>Burkholderiales</taxon>
        <taxon>Alcaligenaceae</taxon>
        <taxon>Achromobacter</taxon>
    </lineage>
</organism>
<evidence type="ECO:0000256" key="2">
    <source>
        <dbReference type="ARBA" id="ARBA00022598"/>
    </source>
</evidence>
<name>A0A424WHI0_ALCXX</name>
<dbReference type="GO" id="GO:0006631">
    <property type="term" value="P:fatty acid metabolic process"/>
    <property type="evidence" value="ECO:0007669"/>
    <property type="project" value="TreeGrafter"/>
</dbReference>
<evidence type="ECO:0000256" key="1">
    <source>
        <dbReference type="ARBA" id="ARBA00006432"/>
    </source>
</evidence>
<evidence type="ECO:0000256" key="3">
    <source>
        <dbReference type="SAM" id="Phobius"/>
    </source>
</evidence>
<dbReference type="SUPFAM" id="SSF56801">
    <property type="entry name" value="Acetyl-CoA synthetase-like"/>
    <property type="match status" value="1"/>
</dbReference>
<keyword evidence="3" id="KW-0472">Membrane</keyword>
<keyword evidence="3" id="KW-1133">Transmembrane helix</keyword>
<dbReference type="OrthoDB" id="9766486at2"/>
<evidence type="ECO:0000313" key="6">
    <source>
        <dbReference type="EMBL" id="RPJ92629.1"/>
    </source>
</evidence>
<sequence length="562" mass="61178">MRDIRHPIEGVIYHHPERARQYFASGAWEHSTVGAALHATARRCPERTALIIDEGSLSFRELDEQTDRLAAALLKLGLAPADRAIFQMGTTLETALALLACYKAGIVPVCSLPQHRELEIGQLSRQTRARGYFVQADFGKFDLPAFAAGMLAASDTLEHLVVARGDSPHGESLHALLDAMPLAEARLILADQGPGCEDVLSFQLSGGTTGMPKIIPRFHAEYLGHSLACARRYKMQDDDRIIWALPLLHNAAQVYVLIPVIAMGVSAVLMPRVDVPRMLELIERHRVTRAMSIGPIAPQIMAFPDLANYDLSSLRLFITMSAADRLEAHLNVPCSNLFGITEGLLLGSPADASEYERHHTQGRSGCPEDDIRLLAPGTEEPVAEGQMGELCFRGPATLPGFFDAPAANASAYTSDGYYRTGDMMTARLVDGATCYAFEGRLRDNINRGGEKIGCEEVEALVGAHPAISEARLVAMPDPFYGEKGCIFIIVRPGHAAPSLTELADFLTGQGLAKYKCPERIEQIEAFPVTKVGKLDKAALRHSVAEMLNQEAAKARENGNDQH</sequence>
<feature type="transmembrane region" description="Helical" evidence="3">
    <location>
        <begin position="241"/>
        <end position="270"/>
    </location>
</feature>
<feature type="domain" description="AMP-binding enzyme C-terminal" evidence="5">
    <location>
        <begin position="456"/>
        <end position="533"/>
    </location>
</feature>